<accession>A0A0A0YTL3</accession>
<dbReference type="KEGG" id="vg:24721761"/>
<proteinExistence type="predicted"/>
<protein>
    <recommendedName>
        <fullName evidence="3">Chaperone for tail fiber formation</fullName>
    </recommendedName>
</protein>
<gene>
    <name evidence="1" type="ORF">CPT_Moon162</name>
</gene>
<reference evidence="1 2" key="1">
    <citation type="journal article" date="2015" name="Genome Announc.">
        <title>Complete Genome Sequence of Citrobacter freundii Myophage Moon.</title>
        <authorList>
            <person name="Edwards G.B."/>
            <person name="Luna A.J."/>
            <person name="Hernandez A.C."/>
            <person name="Kuty Everett G.F."/>
        </authorList>
    </citation>
    <scope>NUCLEOTIDE SEQUENCE [LARGE SCALE GENOMIC DNA]</scope>
</reference>
<organism evidence="1 2">
    <name type="scientific">Citrobacter phage Moon</name>
    <dbReference type="NCBI Taxonomy" id="1540095"/>
    <lineage>
        <taxon>Viruses</taxon>
        <taxon>Duplodnaviria</taxon>
        <taxon>Heunggongvirae</taxon>
        <taxon>Uroviricota</taxon>
        <taxon>Caudoviricetes</taxon>
        <taxon>Pantevenvirales</taxon>
        <taxon>Straboviridae</taxon>
        <taxon>Tevenvirinae</taxon>
        <taxon>Moonvirus</taxon>
        <taxon>Moonvirus moon</taxon>
    </lineage>
</organism>
<evidence type="ECO:0000313" key="2">
    <source>
        <dbReference type="Proteomes" id="UP000030323"/>
    </source>
</evidence>
<evidence type="ECO:0000313" key="1">
    <source>
        <dbReference type="EMBL" id="AIX12133.1"/>
    </source>
</evidence>
<keyword evidence="2" id="KW-1185">Reference proteome</keyword>
<dbReference type="EMBL" id="KM236240">
    <property type="protein sequence ID" value="AIX12133.1"/>
    <property type="molecule type" value="Genomic_DNA"/>
</dbReference>
<name>A0A0A0YTL3_9CAUD</name>
<evidence type="ECO:0008006" key="3">
    <source>
        <dbReference type="Google" id="ProtNLM"/>
    </source>
</evidence>
<dbReference type="Proteomes" id="UP000030323">
    <property type="component" value="Segment"/>
</dbReference>
<dbReference type="RefSeq" id="YP_009146595.1">
    <property type="nucleotide sequence ID" value="NC_027331.1"/>
</dbReference>
<dbReference type="GeneID" id="24721761"/>
<sequence>MTDKIKQLETEIVYLKARAFELTEGKAQLESHIQQLSGVLSKVTEMVGIVSEDGSVKVEELYAAIEALLPKQVEAEV</sequence>